<comment type="caution">
    <text evidence="1">The sequence shown here is derived from an EMBL/GenBank/DDBJ whole genome shotgun (WGS) entry which is preliminary data.</text>
</comment>
<reference evidence="1 2" key="1">
    <citation type="submission" date="2012-05" db="EMBL/GenBank/DDBJ databases">
        <title>Recombination and specialization in a pathogen metapopulation.</title>
        <authorList>
            <person name="Gardiner A."/>
            <person name="Kemen E."/>
            <person name="Schultz-Larsen T."/>
            <person name="MacLean D."/>
            <person name="Van Oosterhout C."/>
            <person name="Jones J.D.G."/>
        </authorList>
    </citation>
    <scope>NUCLEOTIDE SEQUENCE [LARGE SCALE GENOMIC DNA]</scope>
    <source>
        <strain evidence="1 2">Ac Nc2</strain>
    </source>
</reference>
<evidence type="ECO:0000313" key="2">
    <source>
        <dbReference type="Proteomes" id="UP000053237"/>
    </source>
</evidence>
<name>A0A024GFH7_9STRA</name>
<gene>
    <name evidence="1" type="ORF">BN9_059440</name>
</gene>
<keyword evidence="2" id="KW-1185">Reference proteome</keyword>
<dbReference type="AlphaFoldDB" id="A0A024GFH7"/>
<accession>A0A024GFH7</accession>
<dbReference type="InParanoid" id="A0A024GFH7"/>
<sequence>MSESETTYICILRLRSVQQWTSVRLRSNAIITFESFDTISRNIPFSVTSQRTRHVLIAAFKVDIKFHVASTPWKNMIGFHFVSSDRLLARQSFVQMYTPDCCSKRVMITHIESTDAEYLLSVQYSLI</sequence>
<dbReference type="EMBL" id="CAIX01000088">
    <property type="protein sequence ID" value="CCI45097.1"/>
    <property type="molecule type" value="Genomic_DNA"/>
</dbReference>
<protein>
    <submittedName>
        <fullName evidence="1">Uncharacterized protein</fullName>
    </submittedName>
</protein>
<evidence type="ECO:0000313" key="1">
    <source>
        <dbReference type="EMBL" id="CCI45097.1"/>
    </source>
</evidence>
<organism evidence="1 2">
    <name type="scientific">Albugo candida</name>
    <dbReference type="NCBI Taxonomy" id="65357"/>
    <lineage>
        <taxon>Eukaryota</taxon>
        <taxon>Sar</taxon>
        <taxon>Stramenopiles</taxon>
        <taxon>Oomycota</taxon>
        <taxon>Peronosporomycetes</taxon>
        <taxon>Albuginales</taxon>
        <taxon>Albuginaceae</taxon>
        <taxon>Albugo</taxon>
    </lineage>
</organism>
<dbReference type="Proteomes" id="UP000053237">
    <property type="component" value="Unassembled WGS sequence"/>
</dbReference>
<proteinExistence type="predicted"/>